<evidence type="ECO:0000259" key="2">
    <source>
        <dbReference type="Pfam" id="PF07000"/>
    </source>
</evidence>
<organism evidence="3 4">
    <name type="scientific">Lecanosticta acicola</name>
    <dbReference type="NCBI Taxonomy" id="111012"/>
    <lineage>
        <taxon>Eukaryota</taxon>
        <taxon>Fungi</taxon>
        <taxon>Dikarya</taxon>
        <taxon>Ascomycota</taxon>
        <taxon>Pezizomycotina</taxon>
        <taxon>Dothideomycetes</taxon>
        <taxon>Dothideomycetidae</taxon>
        <taxon>Mycosphaerellales</taxon>
        <taxon>Mycosphaerellaceae</taxon>
        <taxon>Lecanosticta</taxon>
    </lineage>
</organism>
<gene>
    <name evidence="3" type="ORF">LECACI_7A000793</name>
</gene>
<comment type="caution">
    <text evidence="3">The sequence shown here is derived from an EMBL/GenBank/DDBJ whole genome shotgun (WGS) entry which is preliminary data.</text>
</comment>
<sequence>MATQETDQEDVSQSVLPVLKDLTDRAKTLLSELETFRAHLRTIRQEGQVEIASFRSTVQSELGMLERLSSKPDNASTSHIARSSNLPFLETVWNEAKKSKRVAALQKRVYYNSPSKSLSQAMTMRHVTRQKPNKEGMKNAAVPVDAITDSGLTWLKVSLVTNTRLLFDLAKQGWQSGGSEDEEGPAFPSEDDDDDDIPLVKSAKEICYAAQSFRIRTRTPVVHLILPRVQPGETDEVDGILDQCRAAGALVFCGEDLKPSVPIDQALDVMASNPISTFSETVNIDCTILLALVSEFSHARVSKEPWFHRALQRQVEIEGNENLLPSLLYPALANHPMVCTSKAAKRMSEIVETIGTPSEKARTAILLADEKLKSHHELVQEMQAWSAYEVPDSWRLPIRILDQDEETAMYPNLPPAATAASESMTSINKSVFLYGWATGVTTITSNRTVVKQLESDLDKHESLDDATWPSIWLCPTARSLVGKEKRGVKKEHNKKDGVYSLPDPLRREAQRRNGLDVLSAREGREVVDLRPDGYPCEEVLEAKNAARQASSAPLEAREK</sequence>
<dbReference type="AlphaFoldDB" id="A0AAI8YRS2"/>
<evidence type="ECO:0000313" key="3">
    <source>
        <dbReference type="EMBL" id="CAK3796754.1"/>
    </source>
</evidence>
<keyword evidence="4" id="KW-1185">Reference proteome</keyword>
<name>A0AAI8YRS2_9PEZI</name>
<evidence type="ECO:0000256" key="1">
    <source>
        <dbReference type="SAM" id="MobiDB-lite"/>
    </source>
</evidence>
<dbReference type="Pfam" id="PF07000">
    <property type="entry name" value="DUF1308"/>
    <property type="match status" value="1"/>
</dbReference>
<feature type="domain" description="DUF1308" evidence="2">
    <location>
        <begin position="282"/>
        <end position="369"/>
    </location>
</feature>
<proteinExistence type="predicted"/>
<dbReference type="PANTHER" id="PTHR13379">
    <property type="entry name" value="UNCHARACTERIZED DUF1308"/>
    <property type="match status" value="1"/>
</dbReference>
<feature type="region of interest" description="Disordered" evidence="1">
    <location>
        <begin position="484"/>
        <end position="503"/>
    </location>
</feature>
<dbReference type="EMBL" id="CAVMBE010000003">
    <property type="protein sequence ID" value="CAK3796754.1"/>
    <property type="molecule type" value="Genomic_DNA"/>
</dbReference>
<dbReference type="PANTHER" id="PTHR13379:SF0">
    <property type="entry name" value="UPF0415 PROTEIN C7ORF25"/>
    <property type="match status" value="1"/>
</dbReference>
<dbReference type="InterPro" id="IPR010733">
    <property type="entry name" value="DUF1308"/>
</dbReference>
<feature type="compositionally biased region" description="Acidic residues" evidence="1">
    <location>
        <begin position="179"/>
        <end position="195"/>
    </location>
</feature>
<dbReference type="Proteomes" id="UP001296104">
    <property type="component" value="Unassembled WGS sequence"/>
</dbReference>
<reference evidence="3" key="1">
    <citation type="submission" date="2023-11" db="EMBL/GenBank/DDBJ databases">
        <authorList>
            <person name="Alioto T."/>
            <person name="Alioto T."/>
            <person name="Gomez Garrido J."/>
        </authorList>
    </citation>
    <scope>NUCLEOTIDE SEQUENCE</scope>
</reference>
<feature type="region of interest" description="Disordered" evidence="1">
    <location>
        <begin position="174"/>
        <end position="195"/>
    </location>
</feature>
<protein>
    <recommendedName>
        <fullName evidence="2">DUF1308 domain-containing protein</fullName>
    </recommendedName>
</protein>
<accession>A0AAI8YRS2</accession>
<evidence type="ECO:0000313" key="4">
    <source>
        <dbReference type="Proteomes" id="UP001296104"/>
    </source>
</evidence>